<organism evidence="1 2">
    <name type="scientific">Eumeta variegata</name>
    <name type="common">Bagworm moth</name>
    <name type="synonym">Eumeta japonica</name>
    <dbReference type="NCBI Taxonomy" id="151549"/>
    <lineage>
        <taxon>Eukaryota</taxon>
        <taxon>Metazoa</taxon>
        <taxon>Ecdysozoa</taxon>
        <taxon>Arthropoda</taxon>
        <taxon>Hexapoda</taxon>
        <taxon>Insecta</taxon>
        <taxon>Pterygota</taxon>
        <taxon>Neoptera</taxon>
        <taxon>Endopterygota</taxon>
        <taxon>Lepidoptera</taxon>
        <taxon>Glossata</taxon>
        <taxon>Ditrysia</taxon>
        <taxon>Tineoidea</taxon>
        <taxon>Psychidae</taxon>
        <taxon>Oiketicinae</taxon>
        <taxon>Eumeta</taxon>
    </lineage>
</organism>
<evidence type="ECO:0000313" key="1">
    <source>
        <dbReference type="EMBL" id="GBP27951.1"/>
    </source>
</evidence>
<gene>
    <name evidence="1" type="ORF">EVAR_83580_1</name>
</gene>
<sequence length="114" mass="12630">MSSGLRRDCPGARVRLLTAPDSNCAEVYRTISRYSQFAEFAVRDQYTAFVECTRRVGEFANNETPGELLRRPARACAHRPVFSAVRPVKGEHSLYCASSLRNTGGATIEIAIAY</sequence>
<comment type="caution">
    <text evidence="1">The sequence shown here is derived from an EMBL/GenBank/DDBJ whole genome shotgun (WGS) entry which is preliminary data.</text>
</comment>
<protein>
    <submittedName>
        <fullName evidence="1">Uncharacterized protein</fullName>
    </submittedName>
</protein>
<evidence type="ECO:0000313" key="2">
    <source>
        <dbReference type="Proteomes" id="UP000299102"/>
    </source>
</evidence>
<dbReference type="EMBL" id="BGZK01000201">
    <property type="protein sequence ID" value="GBP27951.1"/>
    <property type="molecule type" value="Genomic_DNA"/>
</dbReference>
<dbReference type="AlphaFoldDB" id="A0A4C1UND2"/>
<keyword evidence="2" id="KW-1185">Reference proteome</keyword>
<dbReference type="Proteomes" id="UP000299102">
    <property type="component" value="Unassembled WGS sequence"/>
</dbReference>
<reference evidence="1 2" key="1">
    <citation type="journal article" date="2019" name="Commun. Biol.">
        <title>The bagworm genome reveals a unique fibroin gene that provides high tensile strength.</title>
        <authorList>
            <person name="Kono N."/>
            <person name="Nakamura H."/>
            <person name="Ohtoshi R."/>
            <person name="Tomita M."/>
            <person name="Numata K."/>
            <person name="Arakawa K."/>
        </authorList>
    </citation>
    <scope>NUCLEOTIDE SEQUENCE [LARGE SCALE GENOMIC DNA]</scope>
</reference>
<proteinExistence type="predicted"/>
<accession>A0A4C1UND2</accession>
<name>A0A4C1UND2_EUMVA</name>